<keyword evidence="2" id="KW-1133">Transmembrane helix</keyword>
<keyword evidence="4" id="KW-1185">Reference proteome</keyword>
<feature type="transmembrane region" description="Helical" evidence="2">
    <location>
        <begin position="39"/>
        <end position="63"/>
    </location>
</feature>
<reference evidence="3" key="1">
    <citation type="journal article" date="2023" name="Mol. Plant Microbe Interact.">
        <title>Elucidating the Obligate Nature and Biological Capacity of an Invasive Fungal Corn Pathogen.</title>
        <authorList>
            <person name="MacCready J.S."/>
            <person name="Roggenkamp E.M."/>
            <person name="Gdanetz K."/>
            <person name="Chilvers M.I."/>
        </authorList>
    </citation>
    <scope>NUCLEOTIDE SEQUENCE</scope>
    <source>
        <strain evidence="3">PM02</strain>
    </source>
</reference>
<feature type="compositionally biased region" description="Polar residues" evidence="1">
    <location>
        <begin position="335"/>
        <end position="350"/>
    </location>
</feature>
<feature type="transmembrane region" description="Helical" evidence="2">
    <location>
        <begin position="75"/>
        <end position="94"/>
    </location>
</feature>
<evidence type="ECO:0000256" key="1">
    <source>
        <dbReference type="SAM" id="MobiDB-lite"/>
    </source>
</evidence>
<organism evidence="3 4">
    <name type="scientific">Phyllachora maydis</name>
    <dbReference type="NCBI Taxonomy" id="1825666"/>
    <lineage>
        <taxon>Eukaryota</taxon>
        <taxon>Fungi</taxon>
        <taxon>Dikarya</taxon>
        <taxon>Ascomycota</taxon>
        <taxon>Pezizomycotina</taxon>
        <taxon>Sordariomycetes</taxon>
        <taxon>Sordariomycetidae</taxon>
        <taxon>Phyllachorales</taxon>
        <taxon>Phyllachoraceae</taxon>
        <taxon>Phyllachora</taxon>
    </lineage>
</organism>
<dbReference type="Proteomes" id="UP001217918">
    <property type="component" value="Unassembled WGS sequence"/>
</dbReference>
<sequence length="350" mass="37644">MECFSDTSVCNEKHTRRPKLSCPKPRPTRRTSPIPSISLSALCSVLFAALGGLILSSVVLVGAVDAQGQCLAQSLVLFSSVLSHLFLVLHLCAARKGDDLYAPLYERPGALVAGMHRRSSNAHYLQHPLHAWTVIVARIAFVSWAGALACAAVAVSRDRRVDGREAAQLALDLFFSAVGFPAMLVALCIIERASSPFSLPWITPQGQGTVACRLNALESYLERSVSRRRSKSEQAWCRPTPLGPRPLGSRAPGPGGDRRRDGECPAPGPRAHTPPPSFLTPPRDPRTYRAYQPGQRGTHAVGHRSRPPPMQTPVGARTLLPRPGVARAPGGPAAQNTNGNRLFPRSFSSS</sequence>
<name>A0AAD9MCF8_9PEZI</name>
<comment type="caution">
    <text evidence="3">The sequence shown here is derived from an EMBL/GenBank/DDBJ whole genome shotgun (WGS) entry which is preliminary data.</text>
</comment>
<evidence type="ECO:0000313" key="3">
    <source>
        <dbReference type="EMBL" id="KAK2071192.1"/>
    </source>
</evidence>
<proteinExistence type="predicted"/>
<dbReference type="EMBL" id="JAQQPM010000004">
    <property type="protein sequence ID" value="KAK2071192.1"/>
    <property type="molecule type" value="Genomic_DNA"/>
</dbReference>
<feature type="transmembrane region" description="Helical" evidence="2">
    <location>
        <begin position="167"/>
        <end position="190"/>
    </location>
</feature>
<protein>
    <submittedName>
        <fullName evidence="3">Uncharacterized protein</fullName>
    </submittedName>
</protein>
<accession>A0AAD9MCF8</accession>
<feature type="compositionally biased region" description="Low complexity" evidence="1">
    <location>
        <begin position="321"/>
        <end position="334"/>
    </location>
</feature>
<evidence type="ECO:0000256" key="2">
    <source>
        <dbReference type="SAM" id="Phobius"/>
    </source>
</evidence>
<feature type="transmembrane region" description="Helical" evidence="2">
    <location>
        <begin position="135"/>
        <end position="155"/>
    </location>
</feature>
<dbReference type="AlphaFoldDB" id="A0AAD9MCF8"/>
<evidence type="ECO:0000313" key="4">
    <source>
        <dbReference type="Proteomes" id="UP001217918"/>
    </source>
</evidence>
<keyword evidence="2" id="KW-0472">Membrane</keyword>
<feature type="region of interest" description="Disordered" evidence="1">
    <location>
        <begin position="231"/>
        <end position="350"/>
    </location>
</feature>
<gene>
    <name evidence="3" type="ORF">P8C59_005635</name>
</gene>
<feature type="compositionally biased region" description="Pro residues" evidence="1">
    <location>
        <begin position="266"/>
        <end position="279"/>
    </location>
</feature>
<keyword evidence="2" id="KW-0812">Transmembrane</keyword>